<protein>
    <submittedName>
        <fullName evidence="3">Aminotransferase class V-fold PLP-dependent enzyme</fullName>
    </submittedName>
</protein>
<gene>
    <name evidence="3" type="ORF">ACFOHJ_04240</name>
</gene>
<dbReference type="InterPro" id="IPR015424">
    <property type="entry name" value="PyrdxlP-dep_Trfase"/>
</dbReference>
<evidence type="ECO:0000256" key="1">
    <source>
        <dbReference type="ARBA" id="ARBA00022898"/>
    </source>
</evidence>
<dbReference type="InterPro" id="IPR000192">
    <property type="entry name" value="Aminotrans_V_dom"/>
</dbReference>
<comment type="caution">
    <text evidence="3">The sequence shown here is derived from an EMBL/GenBank/DDBJ whole genome shotgun (WGS) entry which is preliminary data.</text>
</comment>
<reference evidence="4" key="1">
    <citation type="journal article" date="2019" name="Int. J. Syst. Evol. Microbiol.">
        <title>The Global Catalogue of Microorganisms (GCM) 10K type strain sequencing project: providing services to taxonomists for standard genome sequencing and annotation.</title>
        <authorList>
            <consortium name="The Broad Institute Genomics Platform"/>
            <consortium name="The Broad Institute Genome Sequencing Center for Infectious Disease"/>
            <person name="Wu L."/>
            <person name="Ma J."/>
        </authorList>
    </citation>
    <scope>NUCLEOTIDE SEQUENCE [LARGE SCALE GENOMIC DNA]</scope>
    <source>
        <strain evidence="4">KCTC 52165</strain>
    </source>
</reference>
<feature type="domain" description="Aminotransferase class V" evidence="2">
    <location>
        <begin position="46"/>
        <end position="403"/>
    </location>
</feature>
<dbReference type="Proteomes" id="UP001595583">
    <property type="component" value="Unassembled WGS sequence"/>
</dbReference>
<keyword evidence="1" id="KW-0663">Pyridoxal phosphate</keyword>
<evidence type="ECO:0000313" key="4">
    <source>
        <dbReference type="Proteomes" id="UP001595583"/>
    </source>
</evidence>
<dbReference type="Pfam" id="PF00266">
    <property type="entry name" value="Aminotran_5"/>
    <property type="match status" value="1"/>
</dbReference>
<keyword evidence="4" id="KW-1185">Reference proteome</keyword>
<evidence type="ECO:0000259" key="2">
    <source>
        <dbReference type="Pfam" id="PF00266"/>
    </source>
</evidence>
<organism evidence="3 4">
    <name type="scientific">Aquamicrobium soli</name>
    <dbReference type="NCBI Taxonomy" id="1811518"/>
    <lineage>
        <taxon>Bacteria</taxon>
        <taxon>Pseudomonadati</taxon>
        <taxon>Pseudomonadota</taxon>
        <taxon>Alphaproteobacteria</taxon>
        <taxon>Hyphomicrobiales</taxon>
        <taxon>Phyllobacteriaceae</taxon>
        <taxon>Aquamicrobium</taxon>
    </lineage>
</organism>
<dbReference type="RefSeq" id="WP_378218854.1">
    <property type="nucleotide sequence ID" value="NZ_JBHRTK010000004.1"/>
</dbReference>
<name>A0ABV7K5Y2_9HYPH</name>
<evidence type="ECO:0000313" key="3">
    <source>
        <dbReference type="EMBL" id="MFC3205411.1"/>
    </source>
</evidence>
<dbReference type="GO" id="GO:0008483">
    <property type="term" value="F:transaminase activity"/>
    <property type="evidence" value="ECO:0007669"/>
    <property type="project" value="UniProtKB-KW"/>
</dbReference>
<dbReference type="InterPro" id="IPR015422">
    <property type="entry name" value="PyrdxlP-dep_Trfase_small"/>
</dbReference>
<dbReference type="EMBL" id="JBHRTK010000004">
    <property type="protein sequence ID" value="MFC3205411.1"/>
    <property type="molecule type" value="Genomic_DNA"/>
</dbReference>
<dbReference type="PANTHER" id="PTHR43686">
    <property type="entry name" value="SULFURTRANSFERASE-RELATED"/>
    <property type="match status" value="1"/>
</dbReference>
<dbReference type="Gene3D" id="3.40.640.10">
    <property type="entry name" value="Type I PLP-dependent aspartate aminotransferase-like (Major domain)"/>
    <property type="match status" value="1"/>
</dbReference>
<dbReference type="PANTHER" id="PTHR43686:SF1">
    <property type="entry name" value="AMINOTRAN_5 DOMAIN-CONTAINING PROTEIN"/>
    <property type="match status" value="1"/>
</dbReference>
<dbReference type="SUPFAM" id="SSF53383">
    <property type="entry name" value="PLP-dependent transferases"/>
    <property type="match status" value="1"/>
</dbReference>
<sequence>MSLRDKFLASLGEADPIASLREGQIGNGLLLEGRNGIVPLLYADYVASGRALSQIESFVASEVLPFYGNSHTEASLCGRMMTRMREEARAIIAAHVKAAADCHVIFAGGGATAGLNRITRLLGLSERIAAGERIVVIIGPYEHHSNILPWRETGAAICEIPEAETGGPDLAALEAALIENRHADLVIGSFSAASNVTGIVTDPDPVTRLLKRYGARSIWDYAAGAPYLEMDMRSGTDCAKDAIVYSSHKFPGGPGASGIMVVRDNLVRTQVPTAPGGGSVVFVSPWKHHYSSRVESREEAGTPNVIGDIRAALVILLKDWIGTYRIVARETELRSRALEAWRNVKGLRLLGQRESTEALPIFSFVVHDAQGPVHHQLFTRLLSDVYGIQARGGCACAGPYAHRLLEIDEEESQEVMDLINHGEEDRRPGWVRLNLGYLLSDQEADRIIESVRELVGTARSWEAAYSLDRRTARFAPLHEDILP</sequence>
<dbReference type="InterPro" id="IPR015421">
    <property type="entry name" value="PyrdxlP-dep_Trfase_major"/>
</dbReference>
<dbReference type="Gene3D" id="3.90.1150.10">
    <property type="entry name" value="Aspartate Aminotransferase, domain 1"/>
    <property type="match status" value="1"/>
</dbReference>
<keyword evidence="3" id="KW-0032">Aminotransferase</keyword>
<keyword evidence="3" id="KW-0808">Transferase</keyword>
<accession>A0ABV7K5Y2</accession>
<proteinExistence type="predicted"/>